<evidence type="ECO:0000256" key="3">
    <source>
        <dbReference type="ARBA" id="ARBA00022741"/>
    </source>
</evidence>
<evidence type="ECO:0000256" key="2">
    <source>
        <dbReference type="ARBA" id="ARBA00022679"/>
    </source>
</evidence>
<name>A0A022RMI8_ERYGU</name>
<dbReference type="PROSITE" id="PS50011">
    <property type="entry name" value="PROTEIN_KINASE_DOM"/>
    <property type="match status" value="1"/>
</dbReference>
<sequence>AEIREKCRDADIIVTEFDWDMIVAGTDNFSDLNLVARGKSGTTTIHMASLGPSGKFAVKRFSPSSGIGGLTEFKNEIFLLPKLEHPNIIKLIGYCIHGQEKLLVHEYMFPCSLDTLLQLRFNLKIGIAEGVPYLHEYSGLGVVHRDLNLSNILVDESMMNPKIFGFALAKSTIGLTDNMSREYNLKMKTDIYCFGVIVLVIMSGKMVTTVSEVASLIDNAKMVRSIGTVSETVEDSLIETYVPDEARKCLEVGILCTQQDPDSRPTITSVLKILRDLSRSNGK</sequence>
<protein>
    <recommendedName>
        <fullName evidence="6">Protein kinase domain-containing protein</fullName>
    </recommendedName>
</protein>
<evidence type="ECO:0000313" key="8">
    <source>
        <dbReference type="Proteomes" id="UP000030748"/>
    </source>
</evidence>
<dbReference type="STRING" id="4155.A0A022RMI8"/>
<dbReference type="GO" id="GO:0006955">
    <property type="term" value="P:immune response"/>
    <property type="evidence" value="ECO:0000318"/>
    <property type="project" value="GO_Central"/>
</dbReference>
<keyword evidence="8" id="KW-1185">Reference proteome</keyword>
<dbReference type="Proteomes" id="UP000030748">
    <property type="component" value="Unassembled WGS sequence"/>
</dbReference>
<dbReference type="Gene3D" id="1.10.510.10">
    <property type="entry name" value="Transferase(Phosphotransferase) domain 1"/>
    <property type="match status" value="1"/>
</dbReference>
<keyword evidence="5" id="KW-0067">ATP-binding</keyword>
<dbReference type="Gene3D" id="3.30.200.20">
    <property type="entry name" value="Phosphorylase Kinase, domain 1"/>
    <property type="match status" value="1"/>
</dbReference>
<feature type="domain" description="Protein kinase" evidence="6">
    <location>
        <begin position="29"/>
        <end position="277"/>
    </location>
</feature>
<dbReference type="SUPFAM" id="SSF56112">
    <property type="entry name" value="Protein kinase-like (PK-like)"/>
    <property type="match status" value="1"/>
</dbReference>
<proteinExistence type="predicted"/>
<dbReference type="PANTHER" id="PTHR27002:SF1097">
    <property type="entry name" value="RECEPTOR-LIKE SERINE_THREONINE-PROTEIN KINASE"/>
    <property type="match status" value="1"/>
</dbReference>
<dbReference type="GO" id="GO:0005524">
    <property type="term" value="F:ATP binding"/>
    <property type="evidence" value="ECO:0007669"/>
    <property type="project" value="UniProtKB-KW"/>
</dbReference>
<evidence type="ECO:0000259" key="6">
    <source>
        <dbReference type="PROSITE" id="PS50011"/>
    </source>
</evidence>
<dbReference type="PANTHER" id="PTHR27002">
    <property type="entry name" value="RECEPTOR-LIKE SERINE/THREONINE-PROTEIN KINASE SD1-8"/>
    <property type="match status" value="1"/>
</dbReference>
<evidence type="ECO:0000256" key="4">
    <source>
        <dbReference type="ARBA" id="ARBA00022777"/>
    </source>
</evidence>
<gene>
    <name evidence="7" type="ORF">MIMGU_mgv11b017792mg</name>
</gene>
<evidence type="ECO:0000256" key="1">
    <source>
        <dbReference type="ARBA" id="ARBA00022527"/>
    </source>
</evidence>
<dbReference type="EMBL" id="KI630420">
    <property type="protein sequence ID" value="EYU40185.1"/>
    <property type="molecule type" value="Genomic_DNA"/>
</dbReference>
<reference evidence="7 8" key="1">
    <citation type="journal article" date="2013" name="Proc. Natl. Acad. Sci. U.S.A.">
        <title>Fine-scale variation in meiotic recombination in Mimulus inferred from population shotgun sequencing.</title>
        <authorList>
            <person name="Hellsten U."/>
            <person name="Wright K.M."/>
            <person name="Jenkins J."/>
            <person name="Shu S."/>
            <person name="Yuan Y."/>
            <person name="Wessler S.R."/>
            <person name="Schmutz J."/>
            <person name="Willis J.H."/>
            <person name="Rokhsar D.S."/>
        </authorList>
    </citation>
    <scope>NUCLEOTIDE SEQUENCE [LARGE SCALE GENOMIC DNA]</scope>
    <source>
        <strain evidence="8">cv. DUN x IM62</strain>
    </source>
</reference>
<dbReference type="GO" id="GO:0007165">
    <property type="term" value="P:signal transduction"/>
    <property type="evidence" value="ECO:0000318"/>
    <property type="project" value="GO_Central"/>
</dbReference>
<evidence type="ECO:0000256" key="5">
    <source>
        <dbReference type="ARBA" id="ARBA00022840"/>
    </source>
</evidence>
<dbReference type="GO" id="GO:0005886">
    <property type="term" value="C:plasma membrane"/>
    <property type="evidence" value="ECO:0000318"/>
    <property type="project" value="GO_Central"/>
</dbReference>
<dbReference type="eggNOG" id="ENOG502QTV8">
    <property type="taxonomic scope" value="Eukaryota"/>
</dbReference>
<dbReference type="Pfam" id="PF00069">
    <property type="entry name" value="Pkinase"/>
    <property type="match status" value="1"/>
</dbReference>
<evidence type="ECO:0000313" key="7">
    <source>
        <dbReference type="EMBL" id="EYU40185.1"/>
    </source>
</evidence>
<dbReference type="InterPro" id="IPR000719">
    <property type="entry name" value="Prot_kinase_dom"/>
</dbReference>
<keyword evidence="2" id="KW-0808">Transferase</keyword>
<keyword evidence="3" id="KW-0547">Nucleotide-binding</keyword>
<feature type="non-terminal residue" evidence="7">
    <location>
        <position position="1"/>
    </location>
</feature>
<organism evidence="7 8">
    <name type="scientific">Erythranthe guttata</name>
    <name type="common">Yellow monkey flower</name>
    <name type="synonym">Mimulus guttatus</name>
    <dbReference type="NCBI Taxonomy" id="4155"/>
    <lineage>
        <taxon>Eukaryota</taxon>
        <taxon>Viridiplantae</taxon>
        <taxon>Streptophyta</taxon>
        <taxon>Embryophyta</taxon>
        <taxon>Tracheophyta</taxon>
        <taxon>Spermatophyta</taxon>
        <taxon>Magnoliopsida</taxon>
        <taxon>eudicotyledons</taxon>
        <taxon>Gunneridae</taxon>
        <taxon>Pentapetalae</taxon>
        <taxon>asterids</taxon>
        <taxon>lamiids</taxon>
        <taxon>Lamiales</taxon>
        <taxon>Phrymaceae</taxon>
        <taxon>Erythranthe</taxon>
    </lineage>
</organism>
<dbReference type="AlphaFoldDB" id="A0A022RMI8"/>
<accession>A0A022RMI8</accession>
<dbReference type="GO" id="GO:0004674">
    <property type="term" value="F:protein serine/threonine kinase activity"/>
    <property type="evidence" value="ECO:0000318"/>
    <property type="project" value="GO_Central"/>
</dbReference>
<keyword evidence="4" id="KW-0418">Kinase</keyword>
<dbReference type="InterPro" id="IPR011009">
    <property type="entry name" value="Kinase-like_dom_sf"/>
</dbReference>
<keyword evidence="1" id="KW-0723">Serine/threonine-protein kinase</keyword>